<protein>
    <submittedName>
        <fullName evidence="2">Uncharacterized protein</fullName>
    </submittedName>
</protein>
<comment type="caution">
    <text evidence="2">The sequence shown here is derived from an EMBL/GenBank/DDBJ whole genome shotgun (WGS) entry which is preliminary data.</text>
</comment>
<name>A0A853BLP7_9ACTN</name>
<organism evidence="2 3">
    <name type="scientific">Streptomonospora nanhaiensis</name>
    <dbReference type="NCBI Taxonomy" id="1323731"/>
    <lineage>
        <taxon>Bacteria</taxon>
        <taxon>Bacillati</taxon>
        <taxon>Actinomycetota</taxon>
        <taxon>Actinomycetes</taxon>
        <taxon>Streptosporangiales</taxon>
        <taxon>Nocardiopsidaceae</taxon>
        <taxon>Streptomonospora</taxon>
    </lineage>
</organism>
<dbReference type="EMBL" id="JACCFO010000001">
    <property type="protein sequence ID" value="NYI96489.1"/>
    <property type="molecule type" value="Genomic_DNA"/>
</dbReference>
<dbReference type="Proteomes" id="UP000575985">
    <property type="component" value="Unassembled WGS sequence"/>
</dbReference>
<feature type="signal peptide" evidence="1">
    <location>
        <begin position="1"/>
        <end position="19"/>
    </location>
</feature>
<reference evidence="2 3" key="1">
    <citation type="submission" date="2020-07" db="EMBL/GenBank/DDBJ databases">
        <title>Sequencing the genomes of 1000 actinobacteria strains.</title>
        <authorList>
            <person name="Klenk H.-P."/>
        </authorList>
    </citation>
    <scope>NUCLEOTIDE SEQUENCE [LARGE SCALE GENOMIC DNA]</scope>
    <source>
        <strain evidence="2 3">DSM 45927</strain>
    </source>
</reference>
<gene>
    <name evidence="2" type="ORF">HNR12_002766</name>
</gene>
<evidence type="ECO:0000313" key="3">
    <source>
        <dbReference type="Proteomes" id="UP000575985"/>
    </source>
</evidence>
<evidence type="ECO:0000313" key="2">
    <source>
        <dbReference type="EMBL" id="NYI96489.1"/>
    </source>
</evidence>
<feature type="chain" id="PRO_5038843595" evidence="1">
    <location>
        <begin position="20"/>
        <end position="248"/>
    </location>
</feature>
<evidence type="ECO:0000256" key="1">
    <source>
        <dbReference type="SAM" id="SignalP"/>
    </source>
</evidence>
<proteinExistence type="predicted"/>
<sequence length="248" mass="26356">MVTALGLAAFGLGATAVFATENGTGAAALIVFSGVALVVAVFGDRIDSLELGGANLRLRAAAAQKYALAEQSDERGDTAAGERLRGEARALMELAGAIAADYRSTRGAMPSGPARTAALDRLVERAADLARAGTSDPGRVRDWLRSADEERRVTALGMMQADPRLRDFEALPPLIEKPGSAFEQYHAMVLARLMLGDLDARQRERLLEALTAAEGERPMGPNRRRVADALFAELGRDRAEGRRAAQDG</sequence>
<dbReference type="RefSeq" id="WP_179767841.1">
    <property type="nucleotide sequence ID" value="NZ_JACCFO010000001.1"/>
</dbReference>
<keyword evidence="3" id="KW-1185">Reference proteome</keyword>
<accession>A0A853BLP7</accession>
<keyword evidence="1" id="KW-0732">Signal</keyword>
<dbReference type="AlphaFoldDB" id="A0A853BLP7"/>